<organism evidence="6 7">
    <name type="scientific">Zophobas morio</name>
    <dbReference type="NCBI Taxonomy" id="2755281"/>
    <lineage>
        <taxon>Eukaryota</taxon>
        <taxon>Metazoa</taxon>
        <taxon>Ecdysozoa</taxon>
        <taxon>Arthropoda</taxon>
        <taxon>Hexapoda</taxon>
        <taxon>Insecta</taxon>
        <taxon>Pterygota</taxon>
        <taxon>Neoptera</taxon>
        <taxon>Endopterygota</taxon>
        <taxon>Coleoptera</taxon>
        <taxon>Polyphaga</taxon>
        <taxon>Cucujiformia</taxon>
        <taxon>Tenebrionidae</taxon>
        <taxon>Zophobas</taxon>
    </lineage>
</organism>
<dbReference type="GO" id="GO:0008270">
    <property type="term" value="F:zinc ion binding"/>
    <property type="evidence" value="ECO:0007669"/>
    <property type="project" value="UniProtKB-KW"/>
</dbReference>
<gene>
    <name evidence="6" type="ORF">Zmor_026908</name>
</gene>
<proteinExistence type="predicted"/>
<evidence type="ECO:0000313" key="6">
    <source>
        <dbReference type="EMBL" id="KAJ3644240.1"/>
    </source>
</evidence>
<dbReference type="Proteomes" id="UP001168821">
    <property type="component" value="Unassembled WGS sequence"/>
</dbReference>
<dbReference type="PROSITE" id="PS01359">
    <property type="entry name" value="ZF_PHD_1"/>
    <property type="match status" value="1"/>
</dbReference>
<keyword evidence="1" id="KW-0479">Metal-binding</keyword>
<dbReference type="InterPro" id="IPR001965">
    <property type="entry name" value="Znf_PHD"/>
</dbReference>
<comment type="caution">
    <text evidence="6">The sequence shown here is derived from an EMBL/GenBank/DDBJ whole genome shotgun (WGS) entry which is preliminary data.</text>
</comment>
<reference evidence="6" key="1">
    <citation type="journal article" date="2023" name="G3 (Bethesda)">
        <title>Whole genome assemblies of Zophobas morio and Tenebrio molitor.</title>
        <authorList>
            <person name="Kaur S."/>
            <person name="Stinson S.A."/>
            <person name="diCenzo G.C."/>
        </authorList>
    </citation>
    <scope>NUCLEOTIDE SEQUENCE</scope>
    <source>
        <strain evidence="6">QUZm001</strain>
    </source>
</reference>
<keyword evidence="7" id="KW-1185">Reference proteome</keyword>
<accession>A0AA38M4X1</accession>
<evidence type="ECO:0000313" key="7">
    <source>
        <dbReference type="Proteomes" id="UP001168821"/>
    </source>
</evidence>
<feature type="domain" description="PHD-type" evidence="5">
    <location>
        <begin position="1"/>
        <end position="57"/>
    </location>
</feature>
<evidence type="ECO:0000259" key="5">
    <source>
        <dbReference type="PROSITE" id="PS50016"/>
    </source>
</evidence>
<evidence type="ECO:0000256" key="3">
    <source>
        <dbReference type="ARBA" id="ARBA00022833"/>
    </source>
</evidence>
<protein>
    <recommendedName>
        <fullName evidence="5">PHD-type domain-containing protein</fullName>
    </recommendedName>
</protein>
<dbReference type="InterPro" id="IPR011011">
    <property type="entry name" value="Znf_FYVE_PHD"/>
</dbReference>
<keyword evidence="2 4" id="KW-0863">Zinc-finger</keyword>
<evidence type="ECO:0000256" key="2">
    <source>
        <dbReference type="ARBA" id="ARBA00022771"/>
    </source>
</evidence>
<sequence length="345" mass="39503">MSNCGKCKSSKKEGLIGCEGSCNKWFHHTCVNFSETEFKLLEKCKNLFFICDVCKINCQMTEKSYLSNIEKNVSSINVQIAELNKNNGKQVTEMIEGFENLKNELTSAFQAQINELKLSIPKPEKTDDETTYAKALKQTSAIIFQPKDQSQSVSATKSDILRNVDPVKSGVSIRNTKNGHNGSLIVRCDKSEDTEKISKLANDNNLGEKYTIKQLPVINPRIRIVGITDEEITTENLSDYVIHQNRYFFIGEPYCKVIDKIVPLRKDKKRFQAIVEVNPATYDNMIKKGYLIVGYDDCLVYDAIYIKICYQCCGYHHYQKQCSQKLPRTWFIETEVKINSRLTFN</sequence>
<dbReference type="AlphaFoldDB" id="A0AA38M4X1"/>
<evidence type="ECO:0000256" key="4">
    <source>
        <dbReference type="PROSITE-ProRule" id="PRU00146"/>
    </source>
</evidence>
<dbReference type="EMBL" id="JALNTZ010000008">
    <property type="protein sequence ID" value="KAJ3644240.1"/>
    <property type="molecule type" value="Genomic_DNA"/>
</dbReference>
<dbReference type="SUPFAM" id="SSF57903">
    <property type="entry name" value="FYVE/PHD zinc finger"/>
    <property type="match status" value="1"/>
</dbReference>
<evidence type="ECO:0000256" key="1">
    <source>
        <dbReference type="ARBA" id="ARBA00022723"/>
    </source>
</evidence>
<dbReference type="Gene3D" id="3.30.40.10">
    <property type="entry name" value="Zinc/RING finger domain, C3HC4 (zinc finger)"/>
    <property type="match status" value="1"/>
</dbReference>
<dbReference type="InterPro" id="IPR013083">
    <property type="entry name" value="Znf_RING/FYVE/PHD"/>
</dbReference>
<dbReference type="InterPro" id="IPR019786">
    <property type="entry name" value="Zinc_finger_PHD-type_CS"/>
</dbReference>
<dbReference type="PROSITE" id="PS50016">
    <property type="entry name" value="ZF_PHD_2"/>
    <property type="match status" value="1"/>
</dbReference>
<keyword evidence="3" id="KW-0862">Zinc</keyword>
<dbReference type="SMART" id="SM00249">
    <property type="entry name" value="PHD"/>
    <property type="match status" value="1"/>
</dbReference>
<dbReference type="InterPro" id="IPR019787">
    <property type="entry name" value="Znf_PHD-finger"/>
</dbReference>
<name>A0AA38M4X1_9CUCU</name>